<reference evidence="2" key="1">
    <citation type="submission" date="2021-03" db="EMBL/GenBank/DDBJ databases">
        <title>Description of Psychrosphaera ytuae sp. nov. isolated from deep sea sediment of South China Sea.</title>
        <authorList>
            <person name="Zhang J."/>
            <person name="Xu X.-D."/>
        </authorList>
    </citation>
    <scope>NUCLEOTIDE SEQUENCE</scope>
    <source>
        <strain evidence="2">MTZ26</strain>
    </source>
</reference>
<protein>
    <submittedName>
        <fullName evidence="2">Outer membrane beta-barrel protein</fullName>
    </submittedName>
</protein>
<dbReference type="Gene3D" id="2.40.160.20">
    <property type="match status" value="1"/>
</dbReference>
<dbReference type="GO" id="GO:0055085">
    <property type="term" value="P:transmembrane transport"/>
    <property type="evidence" value="ECO:0007669"/>
    <property type="project" value="TreeGrafter"/>
</dbReference>
<sequence length="232" mass="24891">MTKNRIYAALFTALTGLSVTTLPALAHQTDDMLVRIGATTVAPQDNSSNIFLAGGDLGFGVSVDSNTQLGLNFAYFITDRWNIEVLAATPFSHEVSVNTNPLGLGKLADVKHLPPTVTANYYFADTSSKLQPYAGVGLNYTVFFDENLTAENQEIGFSDLKLDNSFGFAGQIGADYQLDNGWFINGSVRYIAIDTKATFTLNNPTLGANNAPGSVSVDIDPIVYTLSIGMKL</sequence>
<dbReference type="SUPFAM" id="SSF56925">
    <property type="entry name" value="OMPA-like"/>
    <property type="match status" value="1"/>
</dbReference>
<dbReference type="Proteomes" id="UP000682739">
    <property type="component" value="Chromosome"/>
</dbReference>
<name>A0A975HHY8_9GAMM</name>
<dbReference type="InterPro" id="IPR005618">
    <property type="entry name" value="OMPW"/>
</dbReference>
<dbReference type="GO" id="GO:0019867">
    <property type="term" value="C:outer membrane"/>
    <property type="evidence" value="ECO:0007669"/>
    <property type="project" value="InterPro"/>
</dbReference>
<dbReference type="PANTHER" id="PTHR36920">
    <property type="match status" value="1"/>
</dbReference>
<proteinExistence type="predicted"/>
<dbReference type="KEGG" id="psym:J1N51_12780"/>
<keyword evidence="3" id="KW-1185">Reference proteome</keyword>
<dbReference type="RefSeq" id="WP_208831639.1">
    <property type="nucleotide sequence ID" value="NZ_CP072110.1"/>
</dbReference>
<evidence type="ECO:0000313" key="3">
    <source>
        <dbReference type="Proteomes" id="UP000682739"/>
    </source>
</evidence>
<evidence type="ECO:0000313" key="2">
    <source>
        <dbReference type="EMBL" id="QTH63583.1"/>
    </source>
</evidence>
<feature type="chain" id="PRO_5036695331" evidence="1">
    <location>
        <begin position="27"/>
        <end position="232"/>
    </location>
</feature>
<dbReference type="Pfam" id="PF03922">
    <property type="entry name" value="OmpW"/>
    <property type="match status" value="1"/>
</dbReference>
<dbReference type="InterPro" id="IPR011250">
    <property type="entry name" value="OMP/PagP_B-barrel"/>
</dbReference>
<accession>A0A975HHY8</accession>
<feature type="signal peptide" evidence="1">
    <location>
        <begin position="1"/>
        <end position="26"/>
    </location>
</feature>
<dbReference type="PANTHER" id="PTHR36920:SF1">
    <property type="entry name" value="OUTER MEMBRANE PROTEIN W"/>
    <property type="match status" value="1"/>
</dbReference>
<evidence type="ECO:0000256" key="1">
    <source>
        <dbReference type="SAM" id="SignalP"/>
    </source>
</evidence>
<organism evidence="2 3">
    <name type="scientific">Psychrosphaera ytuae</name>
    <dbReference type="NCBI Taxonomy" id="2820710"/>
    <lineage>
        <taxon>Bacteria</taxon>
        <taxon>Pseudomonadati</taxon>
        <taxon>Pseudomonadota</taxon>
        <taxon>Gammaproteobacteria</taxon>
        <taxon>Alteromonadales</taxon>
        <taxon>Pseudoalteromonadaceae</taxon>
        <taxon>Psychrosphaera</taxon>
    </lineage>
</organism>
<gene>
    <name evidence="2" type="ORF">J1N51_12780</name>
</gene>
<dbReference type="AlphaFoldDB" id="A0A975HHY8"/>
<dbReference type="EMBL" id="CP072110">
    <property type="protein sequence ID" value="QTH63583.1"/>
    <property type="molecule type" value="Genomic_DNA"/>
</dbReference>
<keyword evidence="1" id="KW-0732">Signal</keyword>